<dbReference type="Pfam" id="PF04014">
    <property type="entry name" value="MazE_antitoxin"/>
    <property type="match status" value="1"/>
</dbReference>
<dbReference type="NCBIfam" id="TIGR01439">
    <property type="entry name" value="lp_hng_hel_AbrB"/>
    <property type="match status" value="1"/>
</dbReference>
<evidence type="ECO:0000259" key="2">
    <source>
        <dbReference type="PROSITE" id="PS51740"/>
    </source>
</evidence>
<dbReference type="InterPro" id="IPR007159">
    <property type="entry name" value="SpoVT-AbrB_dom"/>
</dbReference>
<evidence type="ECO:0000313" key="3">
    <source>
        <dbReference type="EMBL" id="MBB3135447.1"/>
    </source>
</evidence>
<protein>
    <submittedName>
        <fullName evidence="3">AbrB family looped-hinge helix DNA binding protein</fullName>
    </submittedName>
    <submittedName>
        <fullName evidence="4">AbrB/MazE/SpoVT family DNA-binding domain-containing protein</fullName>
    </submittedName>
</protein>
<dbReference type="EMBL" id="RJJT01000005">
    <property type="protein sequence ID" value="RSB81374.1"/>
    <property type="molecule type" value="Genomic_DNA"/>
</dbReference>
<dbReference type="InterPro" id="IPR037914">
    <property type="entry name" value="SpoVT-AbrB_sf"/>
</dbReference>
<reference evidence="4 5" key="1">
    <citation type="submission" date="2018-11" db="EMBL/GenBank/DDBJ databases">
        <authorList>
            <person name="Huo Y."/>
        </authorList>
    </citation>
    <scope>NUCLEOTIDE SEQUENCE [LARGE SCALE GENOMIC DNA]</scope>
    <source>
        <strain evidence="4 5">DSM 30132</strain>
    </source>
</reference>
<dbReference type="RefSeq" id="WP_125844402.1">
    <property type="nucleotide sequence ID" value="NZ_JACHXH010000010.1"/>
</dbReference>
<dbReference type="GO" id="GO:0003677">
    <property type="term" value="F:DNA binding"/>
    <property type="evidence" value="ECO:0007669"/>
    <property type="project" value="UniProtKB-UniRule"/>
</dbReference>
<gene>
    <name evidence="4" type="ORF">EFD55_08915</name>
    <name evidence="3" type="ORF">FHS26_003192</name>
</gene>
<dbReference type="SUPFAM" id="SSF89447">
    <property type="entry name" value="AbrB/MazE/MraZ-like"/>
    <property type="match status" value="1"/>
</dbReference>
<evidence type="ECO:0000313" key="5">
    <source>
        <dbReference type="Proteomes" id="UP000277279"/>
    </source>
</evidence>
<comment type="caution">
    <text evidence="4">The sequence shown here is derived from an EMBL/GenBank/DDBJ whole genome shotgun (WGS) entry which is preliminary data.</text>
</comment>
<organism evidence="4 5">
    <name type="scientific">Rhizobium pisi</name>
    <dbReference type="NCBI Taxonomy" id="574561"/>
    <lineage>
        <taxon>Bacteria</taxon>
        <taxon>Pseudomonadati</taxon>
        <taxon>Pseudomonadota</taxon>
        <taxon>Alphaproteobacteria</taxon>
        <taxon>Hyphomicrobiales</taxon>
        <taxon>Rhizobiaceae</taxon>
        <taxon>Rhizobium/Agrobacterium group</taxon>
        <taxon>Rhizobium</taxon>
    </lineage>
</organism>
<dbReference type="Proteomes" id="UP000518315">
    <property type="component" value="Unassembled WGS sequence"/>
</dbReference>
<evidence type="ECO:0000313" key="4">
    <source>
        <dbReference type="EMBL" id="RSB81374.1"/>
    </source>
</evidence>
<dbReference type="EMBL" id="JACHXH010000010">
    <property type="protein sequence ID" value="MBB3135447.1"/>
    <property type="molecule type" value="Genomic_DNA"/>
</dbReference>
<dbReference type="AlphaFoldDB" id="A0A3R9C3X8"/>
<sequence length="77" mass="8168">MATTVTAKGQVTIPKPVRDLLGIVPGSRVDFHRAADGSVVLTRADRKRPASRFEKLRGHAGGGLDTDAIMALTRGET</sequence>
<dbReference type="OrthoDB" id="9809003at2"/>
<dbReference type="Proteomes" id="UP000277279">
    <property type="component" value="Unassembled WGS sequence"/>
</dbReference>
<reference evidence="3 6" key="2">
    <citation type="submission" date="2020-08" db="EMBL/GenBank/DDBJ databases">
        <title>Genomic Encyclopedia of Type Strains, Phase III (KMG-III): the genomes of soil and plant-associated and newly described type strains.</title>
        <authorList>
            <person name="Whitman W."/>
        </authorList>
    </citation>
    <scope>NUCLEOTIDE SEQUENCE [LARGE SCALE GENOMIC DNA]</scope>
    <source>
        <strain evidence="3 6">CECT 4113</strain>
    </source>
</reference>
<accession>A0A3R9C3X8</accession>
<dbReference type="SMART" id="SM00966">
    <property type="entry name" value="SpoVT_AbrB"/>
    <property type="match status" value="1"/>
</dbReference>
<keyword evidence="6" id="KW-1185">Reference proteome</keyword>
<proteinExistence type="predicted"/>
<evidence type="ECO:0000313" key="6">
    <source>
        <dbReference type="Proteomes" id="UP000518315"/>
    </source>
</evidence>
<dbReference type="PROSITE" id="PS51740">
    <property type="entry name" value="SPOVT_ABRB"/>
    <property type="match status" value="1"/>
</dbReference>
<name>A0A3R9C3X8_9HYPH</name>
<feature type="domain" description="SpoVT-AbrB" evidence="2">
    <location>
        <begin position="1"/>
        <end position="46"/>
    </location>
</feature>
<dbReference type="Gene3D" id="2.10.260.10">
    <property type="match status" value="1"/>
</dbReference>
<evidence type="ECO:0000256" key="1">
    <source>
        <dbReference type="PROSITE-ProRule" id="PRU01076"/>
    </source>
</evidence>
<keyword evidence="1 4" id="KW-0238">DNA-binding</keyword>